<sequence length="495" mass="55343">MRNLHDFIIPQRGATCLCEIDGRAYHSEDSYGNINAYTLAVETHPNIHITNDIIHPVLSGDECRSLFLSVDVPFLKQLTQIYCEHGLIEALHTASTHRQLLVSKSALLILNVINLLQKARFFINPNLQYKGITTIRESCQTRNWGNYSVKCLSWHPYTSMIAVCTIDDSVRIYSSGSNAIHLLRYKQQKNVTCLAWRPLTNGEIAVGYEDGIIVWSIDPHSLVVRPSISNAVILYKLDHKPVISITWNIRGDFLVSAAACDKSVYVWNVELNMTSTLKRPGGSGNTLVKWSPTGDKMFTASNGITFRVWDCRSWECERWTVQSGKVQSACWTSCGMHLLFATTTEPLIYALRVKSGAIFTSDVESSNDQAVPLYDLTKIEVDGVCVGGLVQTMEIDPKGNNLAVLFQTTNAIALFNIARKHNIELIASSLITEFDEVPTAIAFQQNFEPGACLSIGWSSGRIQHFPIIYSDLSNNFNNSLMNNVNSNTYQSFNSR</sequence>
<dbReference type="Gene3D" id="2.130.10.10">
    <property type="entry name" value="YVTN repeat-like/Quinoprotein amine dehydrogenase"/>
    <property type="match status" value="2"/>
</dbReference>
<accession>A0ABD2NYE1</accession>
<protein>
    <recommendedName>
        <fullName evidence="1">Aladin seven-bladed propeller domain-containing protein</fullName>
    </recommendedName>
</protein>
<dbReference type="PANTHER" id="PTHR14494:SF0">
    <property type="entry name" value="ALADIN"/>
    <property type="match status" value="1"/>
</dbReference>
<dbReference type="SUPFAM" id="SSF50978">
    <property type="entry name" value="WD40 repeat-like"/>
    <property type="match status" value="1"/>
</dbReference>
<evidence type="ECO:0000313" key="3">
    <source>
        <dbReference type="Proteomes" id="UP001516400"/>
    </source>
</evidence>
<dbReference type="EMBL" id="JABFTP020000144">
    <property type="protein sequence ID" value="KAL3283645.1"/>
    <property type="molecule type" value="Genomic_DNA"/>
</dbReference>
<proteinExistence type="predicted"/>
<dbReference type="Pfam" id="PF25460">
    <property type="entry name" value="Beta-prop_Aladin"/>
    <property type="match status" value="1"/>
</dbReference>
<evidence type="ECO:0000313" key="2">
    <source>
        <dbReference type="EMBL" id="KAL3283645.1"/>
    </source>
</evidence>
<comment type="caution">
    <text evidence="2">The sequence shown here is derived from an EMBL/GenBank/DDBJ whole genome shotgun (WGS) entry which is preliminary data.</text>
</comment>
<organism evidence="2 3">
    <name type="scientific">Cryptolaemus montrouzieri</name>
    <dbReference type="NCBI Taxonomy" id="559131"/>
    <lineage>
        <taxon>Eukaryota</taxon>
        <taxon>Metazoa</taxon>
        <taxon>Ecdysozoa</taxon>
        <taxon>Arthropoda</taxon>
        <taxon>Hexapoda</taxon>
        <taxon>Insecta</taxon>
        <taxon>Pterygota</taxon>
        <taxon>Neoptera</taxon>
        <taxon>Endopterygota</taxon>
        <taxon>Coleoptera</taxon>
        <taxon>Polyphaga</taxon>
        <taxon>Cucujiformia</taxon>
        <taxon>Coccinelloidea</taxon>
        <taxon>Coccinellidae</taxon>
        <taxon>Scymninae</taxon>
        <taxon>Scymnini</taxon>
        <taxon>Cryptolaemus</taxon>
    </lineage>
</organism>
<evidence type="ECO:0000259" key="1">
    <source>
        <dbReference type="Pfam" id="PF25460"/>
    </source>
</evidence>
<dbReference type="PANTHER" id="PTHR14494">
    <property type="entry name" value="ALADIN/ADRACALIN/AAAS"/>
    <property type="match status" value="1"/>
</dbReference>
<dbReference type="InterPro" id="IPR015943">
    <property type="entry name" value="WD40/YVTN_repeat-like_dom_sf"/>
</dbReference>
<dbReference type="AlphaFoldDB" id="A0ABD2NYE1"/>
<keyword evidence="3" id="KW-1185">Reference proteome</keyword>
<dbReference type="InterPro" id="IPR045139">
    <property type="entry name" value="Aladin"/>
</dbReference>
<dbReference type="InterPro" id="IPR057403">
    <property type="entry name" value="Beta-prop_Aladin"/>
</dbReference>
<dbReference type="Proteomes" id="UP001516400">
    <property type="component" value="Unassembled WGS sequence"/>
</dbReference>
<name>A0ABD2NYE1_9CUCU</name>
<gene>
    <name evidence="2" type="ORF">HHI36_006784</name>
</gene>
<reference evidence="2 3" key="1">
    <citation type="journal article" date="2021" name="BMC Biol.">
        <title>Horizontally acquired antibacterial genes associated with adaptive radiation of ladybird beetles.</title>
        <authorList>
            <person name="Li H.S."/>
            <person name="Tang X.F."/>
            <person name="Huang Y.H."/>
            <person name="Xu Z.Y."/>
            <person name="Chen M.L."/>
            <person name="Du X.Y."/>
            <person name="Qiu B.Y."/>
            <person name="Chen P.T."/>
            <person name="Zhang W."/>
            <person name="Slipinski A."/>
            <person name="Escalona H.E."/>
            <person name="Waterhouse R.M."/>
            <person name="Zwick A."/>
            <person name="Pang H."/>
        </authorList>
    </citation>
    <scope>NUCLEOTIDE SEQUENCE [LARGE SCALE GENOMIC DNA]</scope>
    <source>
        <strain evidence="2">SYSU2018</strain>
    </source>
</reference>
<dbReference type="InterPro" id="IPR036322">
    <property type="entry name" value="WD40_repeat_dom_sf"/>
</dbReference>
<feature type="domain" description="Aladin seven-bladed propeller" evidence="1">
    <location>
        <begin position="133"/>
        <end position="468"/>
    </location>
</feature>
<dbReference type="InterPro" id="IPR001680">
    <property type="entry name" value="WD40_rpt"/>
</dbReference>
<dbReference type="SMART" id="SM00320">
    <property type="entry name" value="WD40"/>
    <property type="match status" value="4"/>
</dbReference>